<dbReference type="AlphaFoldDB" id="A0A914E8W0"/>
<evidence type="ECO:0000313" key="5">
    <source>
        <dbReference type="WBParaSite" id="ACRNAN_scaffold6541.g9389.t1"/>
    </source>
</evidence>
<dbReference type="Gene3D" id="2.60.120.290">
    <property type="entry name" value="Spermadhesin, CUB domain"/>
    <property type="match status" value="1"/>
</dbReference>
<dbReference type="Proteomes" id="UP000887540">
    <property type="component" value="Unplaced"/>
</dbReference>
<keyword evidence="1" id="KW-1015">Disulfide bond</keyword>
<evidence type="ECO:0000259" key="3">
    <source>
        <dbReference type="PROSITE" id="PS01180"/>
    </source>
</evidence>
<keyword evidence="4" id="KW-1185">Reference proteome</keyword>
<sequence length="492" mass="55226">MINGDGSYCEKMNCNWTITYSVDDMILQIYSYLSISNDDYLSIKTLSGAQILNVSGPLSLLNPTSNIFTSDKQLYVNFISGTQTNSSGWLIILALIKNDPQNFINLTSDSSTSLLTLNELQLNSPYNIMVEDGTLDLFVSTLYWGYLQRYFHYVDVFNGTGLYWDNYLGTLYDIIQNQSSLFDGFSSTQLKPITLNYPLTIIRKKSRHNDTLFMENWLLLRIRDKHAVNCPDTNNVFKIYSTGMTIDYTARQSGDCILTVLCLTGLPDMPKPVCKLDLSGIRYTGNGNLIGARGLSNKTEIFNLNSQSTSAWTDLTVYANPFSFIIPSNGQIHVNASAEYDFSFGNTINCYPLPQNGILMSPQYPYANNPNLMENSTLTTTYLIAFTPSAQFELTFISLDLKPNSFLKIYDYSNVYLNLNGTQGPIDKKQIISENLTISYAPGINVNEKGFLISYSVVDTAVHTTPSSSDIIRPLNIFILFLLKVVISNFNK</sequence>
<name>A0A914E8W0_9BILA</name>
<dbReference type="InterPro" id="IPR000859">
    <property type="entry name" value="CUB_dom"/>
</dbReference>
<feature type="domain" description="CUB" evidence="3">
    <location>
        <begin position="344"/>
        <end position="458"/>
    </location>
</feature>
<evidence type="ECO:0000313" key="4">
    <source>
        <dbReference type="Proteomes" id="UP000887540"/>
    </source>
</evidence>
<evidence type="ECO:0000256" key="1">
    <source>
        <dbReference type="ARBA" id="ARBA00023157"/>
    </source>
</evidence>
<evidence type="ECO:0000256" key="2">
    <source>
        <dbReference type="PROSITE-ProRule" id="PRU00059"/>
    </source>
</evidence>
<comment type="caution">
    <text evidence="2">Lacks conserved residue(s) required for the propagation of feature annotation.</text>
</comment>
<organism evidence="4 5">
    <name type="scientific">Acrobeloides nanus</name>
    <dbReference type="NCBI Taxonomy" id="290746"/>
    <lineage>
        <taxon>Eukaryota</taxon>
        <taxon>Metazoa</taxon>
        <taxon>Ecdysozoa</taxon>
        <taxon>Nematoda</taxon>
        <taxon>Chromadorea</taxon>
        <taxon>Rhabditida</taxon>
        <taxon>Tylenchina</taxon>
        <taxon>Cephalobomorpha</taxon>
        <taxon>Cephaloboidea</taxon>
        <taxon>Cephalobidae</taxon>
        <taxon>Acrobeloides</taxon>
    </lineage>
</organism>
<reference evidence="5" key="1">
    <citation type="submission" date="2022-11" db="UniProtKB">
        <authorList>
            <consortium name="WormBaseParasite"/>
        </authorList>
    </citation>
    <scope>IDENTIFICATION</scope>
</reference>
<dbReference type="InterPro" id="IPR035914">
    <property type="entry name" value="Sperma_CUB_dom_sf"/>
</dbReference>
<dbReference type="PROSITE" id="PS01180">
    <property type="entry name" value="CUB"/>
    <property type="match status" value="1"/>
</dbReference>
<accession>A0A914E8W0</accession>
<dbReference type="SUPFAM" id="SSF49854">
    <property type="entry name" value="Spermadhesin, CUB domain"/>
    <property type="match status" value="2"/>
</dbReference>
<proteinExistence type="predicted"/>
<protein>
    <submittedName>
        <fullName evidence="5">CUB domain-containing protein</fullName>
    </submittedName>
</protein>
<dbReference type="WBParaSite" id="ACRNAN_scaffold6541.g9389.t1">
    <property type="protein sequence ID" value="ACRNAN_scaffold6541.g9389.t1"/>
    <property type="gene ID" value="ACRNAN_scaffold6541.g9389"/>
</dbReference>